<dbReference type="GO" id="GO:0016787">
    <property type="term" value="F:hydrolase activity"/>
    <property type="evidence" value="ECO:0007669"/>
    <property type="project" value="UniProtKB-KW"/>
</dbReference>
<comment type="caution">
    <text evidence="2">The sequence shown here is derived from an EMBL/GenBank/DDBJ whole genome shotgun (WGS) entry which is preliminary data.</text>
</comment>
<reference evidence="2 3" key="1">
    <citation type="submission" date="2023-03" db="EMBL/GenBank/DDBJ databases">
        <title>Muricauda XX sp. nov. and Muricauda XXX sp. nov., two novel species isolated from Okinawa Trough.</title>
        <authorList>
            <person name="Cao W."/>
            <person name="Deng X."/>
        </authorList>
    </citation>
    <scope>NUCLEOTIDE SEQUENCE [LARGE SCALE GENOMIC DNA]</scope>
    <source>
        <strain evidence="2 3">334s03</strain>
    </source>
</reference>
<evidence type="ECO:0000313" key="3">
    <source>
        <dbReference type="Proteomes" id="UP001221366"/>
    </source>
</evidence>
<proteinExistence type="predicted"/>
<sequence length="437" mass="48314">MKNWMLSVWMLIGCLGWSQDFDAAKLNQYFDLLGENNKFMGSVAVSRDGKLIYTRSVGYCDVASGSKATSGSRYRIGSISKTFTAVVVFKAIVEGKLTLDQTLDDFFPEVPNAETITIKQMLGNRSGIHNFTDDPLYMTYMTEAKTEEEMVEIIVKAGSDFEPDSKFQYSNSNFVLLTYILEKSMGKPYAELLQEHIVEPLGLSDTYVGGKIGAKDNECKSYMLLDSWQEQPETDMSIPIGAGAVVSNPTDLIKFSHALFGGDLLNMKYVEQMKNIRDGYGLGLFSFPFRGQTSYGHTGGIDGFSSIFGHFDDGNVTFAMTSNGANMNTNDIAIAVLSTVYNEDFEMPEFNTYEVAPEQLEAYVGTYAAPEFPLDITITVEEGVLKGQATGQPAFTLDAVDEHQFEFVAAGINMTFDPEGNTMLFKQRGATVNFTKE</sequence>
<dbReference type="InterPro" id="IPR050491">
    <property type="entry name" value="AmpC-like"/>
</dbReference>
<feature type="domain" description="Beta-lactamase-related" evidence="1">
    <location>
        <begin position="42"/>
        <end position="331"/>
    </location>
</feature>
<dbReference type="PANTHER" id="PTHR46825:SF7">
    <property type="entry name" value="D-ALANYL-D-ALANINE CARBOXYPEPTIDASE"/>
    <property type="match status" value="1"/>
</dbReference>
<evidence type="ECO:0000259" key="1">
    <source>
        <dbReference type="Pfam" id="PF00144"/>
    </source>
</evidence>
<dbReference type="PANTHER" id="PTHR46825">
    <property type="entry name" value="D-ALANYL-D-ALANINE-CARBOXYPEPTIDASE/ENDOPEPTIDASE AMPH"/>
    <property type="match status" value="1"/>
</dbReference>
<accession>A0ABT5Y188</accession>
<keyword evidence="2" id="KW-0378">Hydrolase</keyword>
<dbReference type="Gene3D" id="3.40.710.10">
    <property type="entry name" value="DD-peptidase/beta-lactamase superfamily"/>
    <property type="match status" value="1"/>
</dbReference>
<dbReference type="InterPro" id="IPR001466">
    <property type="entry name" value="Beta-lactam-related"/>
</dbReference>
<protein>
    <submittedName>
        <fullName evidence="2">Serine hydrolase</fullName>
    </submittedName>
</protein>
<dbReference type="Proteomes" id="UP001221366">
    <property type="component" value="Unassembled WGS sequence"/>
</dbReference>
<name>A0ABT5Y188_9FLAO</name>
<evidence type="ECO:0000313" key="2">
    <source>
        <dbReference type="EMBL" id="MDF0717195.1"/>
    </source>
</evidence>
<organism evidence="2 3">
    <name type="scientific">Flagellimonas yonaguniensis</name>
    <dbReference type="NCBI Taxonomy" id="3031325"/>
    <lineage>
        <taxon>Bacteria</taxon>
        <taxon>Pseudomonadati</taxon>
        <taxon>Bacteroidota</taxon>
        <taxon>Flavobacteriia</taxon>
        <taxon>Flavobacteriales</taxon>
        <taxon>Flavobacteriaceae</taxon>
        <taxon>Flagellimonas</taxon>
    </lineage>
</organism>
<dbReference type="InterPro" id="IPR012338">
    <property type="entry name" value="Beta-lactam/transpept-like"/>
</dbReference>
<dbReference type="Pfam" id="PF00144">
    <property type="entry name" value="Beta-lactamase"/>
    <property type="match status" value="1"/>
</dbReference>
<dbReference type="EMBL" id="JARFVB010000009">
    <property type="protein sequence ID" value="MDF0717195.1"/>
    <property type="molecule type" value="Genomic_DNA"/>
</dbReference>
<dbReference type="SUPFAM" id="SSF56601">
    <property type="entry name" value="beta-lactamase/transpeptidase-like"/>
    <property type="match status" value="1"/>
</dbReference>
<gene>
    <name evidence="2" type="ORF">PY092_13615</name>
</gene>
<keyword evidence="3" id="KW-1185">Reference proteome</keyword>
<dbReference type="RefSeq" id="WP_275616351.1">
    <property type="nucleotide sequence ID" value="NZ_JARFVB010000009.1"/>
</dbReference>